<evidence type="ECO:0000259" key="7">
    <source>
        <dbReference type="Pfam" id="PF01171"/>
    </source>
</evidence>
<gene>
    <name evidence="6 8" type="primary">tilS</name>
</gene>
<dbReference type="CDD" id="cd01992">
    <property type="entry name" value="TilS_N"/>
    <property type="match status" value="1"/>
</dbReference>
<dbReference type="EC" id="6.3.4.19" evidence="6"/>
<keyword evidence="2 6" id="KW-0819">tRNA processing</keyword>
<comment type="domain">
    <text evidence="6">The N-terminal region contains the highly conserved SGGXDS motif, predicted to be a P-loop motif involved in ATP binding.</text>
</comment>
<organism evidence="8">
    <name type="scientific">Caulacanthus okamurae</name>
    <dbReference type="NCBI Taxonomy" id="152008"/>
    <lineage>
        <taxon>Eukaryota</taxon>
        <taxon>Rhodophyta</taxon>
        <taxon>Florideophyceae</taxon>
        <taxon>Rhodymeniophycidae</taxon>
        <taxon>Gigartinales</taxon>
        <taxon>Caulacanthaceae</taxon>
        <taxon>Caulacanthus</taxon>
    </lineage>
</organism>
<keyword evidence="3 6" id="KW-0547">Nucleotide-binding</keyword>
<dbReference type="InterPro" id="IPR014729">
    <property type="entry name" value="Rossmann-like_a/b/a_fold"/>
</dbReference>
<dbReference type="InterPro" id="IPR011063">
    <property type="entry name" value="TilS/TtcA_N"/>
</dbReference>
<dbReference type="GO" id="GO:0005524">
    <property type="term" value="F:ATP binding"/>
    <property type="evidence" value="ECO:0007669"/>
    <property type="project" value="UniProtKB-UniRule"/>
</dbReference>
<feature type="binding site" evidence="6">
    <location>
        <begin position="30"/>
        <end position="35"/>
    </location>
    <ligand>
        <name>ATP</name>
        <dbReference type="ChEBI" id="CHEBI:30616"/>
    </ligand>
</feature>
<dbReference type="SUPFAM" id="SSF52402">
    <property type="entry name" value="Adenine nucleotide alpha hydrolases-like"/>
    <property type="match status" value="1"/>
</dbReference>
<name>A0A6H1U8I5_9FLOR</name>
<dbReference type="Pfam" id="PF01171">
    <property type="entry name" value="ATP_bind_3"/>
    <property type="match status" value="1"/>
</dbReference>
<dbReference type="GO" id="GO:0032267">
    <property type="term" value="F:tRNA(Ile)-lysidine synthase activity"/>
    <property type="evidence" value="ECO:0007669"/>
    <property type="project" value="UniProtKB-EC"/>
</dbReference>
<dbReference type="NCBIfam" id="TIGR02432">
    <property type="entry name" value="lysidine_TilS_N"/>
    <property type="match status" value="1"/>
</dbReference>
<evidence type="ECO:0000256" key="3">
    <source>
        <dbReference type="ARBA" id="ARBA00022741"/>
    </source>
</evidence>
<reference evidence="8" key="1">
    <citation type="submission" date="2020-03" db="EMBL/GenBank/DDBJ databases">
        <title>Complete organellar genome analysis of the invasive marine red alga Caulacanthus okamurae (Caulacanthaceae, Rhodophyta) from Moss Landing, California, USA.</title>
        <authorList>
            <person name="Hughey J.R."/>
        </authorList>
    </citation>
    <scope>NUCLEOTIDE SEQUENCE</scope>
</reference>
<comment type="function">
    <text evidence="6">Ligates lysine onto the cytidine present at position 34 of the AUA codon-specific tRNA(Ile) that contains the anticodon CAU, in an ATP-dependent manner. Cytidine is converted to lysidine, thus changing the amino acid specificity of the tRNA from methionine to isoleucine.</text>
</comment>
<accession>A0A6H1U8I5</accession>
<sequence length="282" mass="33771">MNTHVHRKFNRNINKFLTDNAVKSLLVAISGGQDSLCLIKLLEDFRRCYCGLLKITYIYIDHQWKKDSHKQIKHLINIIKNYKSAIIIYQLKHIAKSELEARKSRYKIIIRHANLYNYSTIVTGHTKTDKIETFWQQIFKGTNLDGITSLNSLRKLSRNVYIYRPLLKFNRLEIHWICRKFHLPIWSDITNYEYGITRNRLRNELIPYISKYLTQNLENKLCKFIHVSHLDNEYIKQNAIKLYLISRHDTNVALNYELIRQQHRALQVKTLQIFFFIILMCA</sequence>
<dbReference type="GO" id="GO:0009507">
    <property type="term" value="C:chloroplast"/>
    <property type="evidence" value="ECO:0007669"/>
    <property type="project" value="UniProtKB-SubCell"/>
</dbReference>
<protein>
    <recommendedName>
        <fullName evidence="6">tRNA(Ile)-lysidine synthase, chloroplastic</fullName>
        <ecNumber evidence="6">6.3.4.19</ecNumber>
    </recommendedName>
    <alternativeName>
        <fullName evidence="6">tRNA(Ile)-2-lysyl-cytidine synthase</fullName>
    </alternativeName>
    <alternativeName>
        <fullName evidence="6">tRNA(Ile)-lysidine synthetase</fullName>
    </alternativeName>
</protein>
<geneLocation type="chloroplast" evidence="8"/>
<evidence type="ECO:0000313" key="8">
    <source>
        <dbReference type="EMBL" id="QIZ74756.1"/>
    </source>
</evidence>
<comment type="catalytic activity">
    <reaction evidence="5 6">
        <text>cytidine(34) in tRNA(Ile2) + L-lysine + ATP = lysidine(34) in tRNA(Ile2) + AMP + diphosphate + H(+)</text>
        <dbReference type="Rhea" id="RHEA:43744"/>
        <dbReference type="Rhea" id="RHEA-COMP:10625"/>
        <dbReference type="Rhea" id="RHEA-COMP:10670"/>
        <dbReference type="ChEBI" id="CHEBI:15378"/>
        <dbReference type="ChEBI" id="CHEBI:30616"/>
        <dbReference type="ChEBI" id="CHEBI:32551"/>
        <dbReference type="ChEBI" id="CHEBI:33019"/>
        <dbReference type="ChEBI" id="CHEBI:82748"/>
        <dbReference type="ChEBI" id="CHEBI:83665"/>
        <dbReference type="ChEBI" id="CHEBI:456215"/>
        <dbReference type="EC" id="6.3.4.19"/>
    </reaction>
</comment>
<keyword evidence="4 6" id="KW-0067">ATP-binding</keyword>
<evidence type="ECO:0000256" key="5">
    <source>
        <dbReference type="ARBA" id="ARBA00048539"/>
    </source>
</evidence>
<dbReference type="PANTHER" id="PTHR43033">
    <property type="entry name" value="TRNA(ILE)-LYSIDINE SYNTHASE-RELATED"/>
    <property type="match status" value="1"/>
</dbReference>
<keyword evidence="8" id="KW-0934">Plastid</keyword>
<keyword evidence="1 6" id="KW-0436">Ligase</keyword>
<evidence type="ECO:0000256" key="2">
    <source>
        <dbReference type="ARBA" id="ARBA00022694"/>
    </source>
</evidence>
<proteinExistence type="inferred from homology"/>
<feature type="domain" description="tRNA(Ile)-lysidine/2-thiocytidine synthase N-terminal" evidence="7">
    <location>
        <begin position="25"/>
        <end position="204"/>
    </location>
</feature>
<comment type="similarity">
    <text evidence="6">Belongs to the tRNA(Ile)-lysidine synthase family.</text>
</comment>
<evidence type="ECO:0000256" key="6">
    <source>
        <dbReference type="HAMAP-Rule" id="MF_01161"/>
    </source>
</evidence>
<dbReference type="InterPro" id="IPR012094">
    <property type="entry name" value="tRNA_Ile_lys_synt"/>
</dbReference>
<dbReference type="RefSeq" id="YP_009774139.1">
    <property type="nucleotide sequence ID" value="NC_047434.1"/>
</dbReference>
<dbReference type="GO" id="GO:0006400">
    <property type="term" value="P:tRNA modification"/>
    <property type="evidence" value="ECO:0007669"/>
    <property type="project" value="UniProtKB-UniRule"/>
</dbReference>
<dbReference type="Gene3D" id="3.40.50.620">
    <property type="entry name" value="HUPs"/>
    <property type="match status" value="1"/>
</dbReference>
<evidence type="ECO:0000256" key="4">
    <source>
        <dbReference type="ARBA" id="ARBA00022840"/>
    </source>
</evidence>
<comment type="subcellular location">
    <subcellularLocation>
        <location evidence="6">Plastid</location>
        <location evidence="6">Chloroplast</location>
    </subcellularLocation>
</comment>
<dbReference type="HAMAP" id="MF_01161">
    <property type="entry name" value="tRNA_Ile_lys_synt"/>
    <property type="match status" value="1"/>
</dbReference>
<dbReference type="PANTHER" id="PTHR43033:SF1">
    <property type="entry name" value="TRNA(ILE)-LYSIDINE SYNTHASE-RELATED"/>
    <property type="match status" value="1"/>
</dbReference>
<dbReference type="InterPro" id="IPR012795">
    <property type="entry name" value="tRNA_Ile_lys_synt_N"/>
</dbReference>
<evidence type="ECO:0000256" key="1">
    <source>
        <dbReference type="ARBA" id="ARBA00022598"/>
    </source>
</evidence>
<keyword evidence="8" id="KW-0150">Chloroplast</keyword>
<dbReference type="GeneID" id="54615761"/>
<dbReference type="EMBL" id="MT193838">
    <property type="protein sequence ID" value="QIZ74756.1"/>
    <property type="molecule type" value="Genomic_DNA"/>
</dbReference>
<dbReference type="AlphaFoldDB" id="A0A6H1U8I5"/>